<dbReference type="Proteomes" id="UP000785653">
    <property type="component" value="Unassembled WGS sequence"/>
</dbReference>
<accession>A0A930PYT2</accession>
<dbReference type="EMBL" id="JABZXS010000001">
    <property type="protein sequence ID" value="MBF1672608.1"/>
    <property type="molecule type" value="Genomic_DNA"/>
</dbReference>
<dbReference type="AlphaFoldDB" id="A0A930PYT2"/>
<organism evidence="1 2">
    <name type="scientific">Rothia mucilaginosa</name>
    <dbReference type="NCBI Taxonomy" id="43675"/>
    <lineage>
        <taxon>Bacteria</taxon>
        <taxon>Bacillati</taxon>
        <taxon>Actinomycetota</taxon>
        <taxon>Actinomycetes</taxon>
        <taxon>Micrococcales</taxon>
        <taxon>Micrococcaceae</taxon>
        <taxon>Rothia</taxon>
    </lineage>
</organism>
<evidence type="ECO:0000313" key="1">
    <source>
        <dbReference type="EMBL" id="MBF1672608.1"/>
    </source>
</evidence>
<sequence length="79" mass="9181">MTTLSEHDERIRELNADDAWLYDAPSVATYSVPKMPPINQIRYTYRHEPTVATATRSKWPALRSLLAWVPRPNKKEKNS</sequence>
<reference evidence="1" key="1">
    <citation type="submission" date="2020-04" db="EMBL/GenBank/DDBJ databases">
        <title>Deep metagenomics examines the oral microbiome during advanced dental caries in children, revealing novel taxa and co-occurrences with host molecules.</title>
        <authorList>
            <person name="Baker J.L."/>
            <person name="Morton J.T."/>
            <person name="Dinis M."/>
            <person name="Alvarez R."/>
            <person name="Tran N.C."/>
            <person name="Knight R."/>
            <person name="Edlund A."/>
        </authorList>
    </citation>
    <scope>NUCLEOTIDE SEQUENCE</scope>
    <source>
        <strain evidence="1">JCVI_47_bin.3</strain>
    </source>
</reference>
<evidence type="ECO:0000313" key="2">
    <source>
        <dbReference type="Proteomes" id="UP000785653"/>
    </source>
</evidence>
<comment type="caution">
    <text evidence="1">The sequence shown here is derived from an EMBL/GenBank/DDBJ whole genome shotgun (WGS) entry which is preliminary data.</text>
</comment>
<name>A0A930PYT2_9MICC</name>
<proteinExistence type="predicted"/>
<protein>
    <submittedName>
        <fullName evidence="1">Uncharacterized protein</fullName>
    </submittedName>
</protein>
<gene>
    <name evidence="1" type="ORF">HXO65_00110</name>
</gene>